<dbReference type="Proteomes" id="UP000219050">
    <property type="component" value="Chromosome"/>
</dbReference>
<evidence type="ECO:0000313" key="1">
    <source>
        <dbReference type="EMBL" id="ATI43111.1"/>
    </source>
</evidence>
<protein>
    <submittedName>
        <fullName evidence="1">Uncharacterized protein</fullName>
    </submittedName>
</protein>
<proteinExistence type="predicted"/>
<dbReference type="EMBL" id="CP021404">
    <property type="protein sequence ID" value="ATI43111.1"/>
    <property type="molecule type" value="Genomic_DNA"/>
</dbReference>
<keyword evidence="2" id="KW-1185">Reference proteome</keyword>
<accession>A0A291M2B5</accession>
<evidence type="ECO:0000313" key="2">
    <source>
        <dbReference type="Proteomes" id="UP000219050"/>
    </source>
</evidence>
<reference evidence="1 2" key="1">
    <citation type="submission" date="2017-05" db="EMBL/GenBank/DDBJ databases">
        <title>Comparative genomic and metabolic analysis of manganese-oxidizing mechanisms in Celeribater manganoxidans DY25T: its adaption to the environment of polymetallic nodule.</title>
        <authorList>
            <person name="Wang X."/>
        </authorList>
    </citation>
    <scope>NUCLEOTIDE SEQUENCE [LARGE SCALE GENOMIC DNA]</scope>
    <source>
        <strain evidence="1 2">DY25</strain>
    </source>
</reference>
<dbReference type="AlphaFoldDB" id="A0A291M2B5"/>
<gene>
    <name evidence="1" type="ORF">CBW24_14595</name>
</gene>
<name>A0A291M2B5_9RHOB</name>
<organism evidence="1 2">
    <name type="scientific">Pacificitalea manganoxidans</name>
    <dbReference type="NCBI Taxonomy" id="1411902"/>
    <lineage>
        <taxon>Bacteria</taxon>
        <taxon>Pseudomonadati</taxon>
        <taxon>Pseudomonadota</taxon>
        <taxon>Alphaproteobacteria</taxon>
        <taxon>Rhodobacterales</taxon>
        <taxon>Paracoccaceae</taxon>
        <taxon>Pacificitalea</taxon>
    </lineage>
</organism>
<dbReference type="KEGG" id="cmag:CBW24_14595"/>
<sequence>MRGRGVQSKRRDRIAAWCRRRGEAMRLVPASLSQNAGPVIRGRVIADWAPRATTRNGMLITKPDMMCAL</sequence>